<reference evidence="2" key="2">
    <citation type="journal article" date="2021" name="PeerJ">
        <title>Extensive microbial diversity within the chicken gut microbiome revealed by metagenomics and culture.</title>
        <authorList>
            <person name="Gilroy R."/>
            <person name="Ravi A."/>
            <person name="Getino M."/>
            <person name="Pursley I."/>
            <person name="Horton D.L."/>
            <person name="Alikhan N.F."/>
            <person name="Baker D."/>
            <person name="Gharbi K."/>
            <person name="Hall N."/>
            <person name="Watson M."/>
            <person name="Adriaenssens E.M."/>
            <person name="Foster-Nyarko E."/>
            <person name="Jarju S."/>
            <person name="Secka A."/>
            <person name="Antonio M."/>
            <person name="Oren A."/>
            <person name="Chaudhuri R.R."/>
            <person name="La Ragione R."/>
            <person name="Hildebrand F."/>
            <person name="Pallen M.J."/>
        </authorList>
    </citation>
    <scope>NUCLEOTIDE SEQUENCE</scope>
    <source>
        <strain evidence="2">6276</strain>
    </source>
</reference>
<protein>
    <submittedName>
        <fullName evidence="2">Uncharacterized protein</fullName>
    </submittedName>
</protein>
<feature type="non-terminal residue" evidence="2">
    <location>
        <position position="1"/>
    </location>
</feature>
<sequence>EIEEFNKIDPIITEQVIVYNDKDQGQWYVNLWHRMNGPSEDKVELEGIENGVHPEHANGEDKPLDDDAKTPETGLTENGKLLWTVLEDGLMNSEKWLKYALENGYVTLERVNYTEPTEDGTGLADVTWTSIIYTNATDITEQENEAAITKAEVKYQQTVRDIEAKDKQYDNILKRLDTEHNALQTEYDSIKGVINKNIERTLKMYS</sequence>
<reference evidence="2" key="1">
    <citation type="submission" date="2020-10" db="EMBL/GenBank/DDBJ databases">
        <authorList>
            <person name="Gilroy R."/>
        </authorList>
    </citation>
    <scope>NUCLEOTIDE SEQUENCE</scope>
    <source>
        <strain evidence="2">6276</strain>
    </source>
</reference>
<gene>
    <name evidence="2" type="ORF">IAC10_06540</name>
</gene>
<evidence type="ECO:0000313" key="3">
    <source>
        <dbReference type="Proteomes" id="UP000823928"/>
    </source>
</evidence>
<feature type="region of interest" description="Disordered" evidence="1">
    <location>
        <begin position="52"/>
        <end position="73"/>
    </location>
</feature>
<dbReference type="EMBL" id="DVIU01000130">
    <property type="protein sequence ID" value="HIS36273.1"/>
    <property type="molecule type" value="Genomic_DNA"/>
</dbReference>
<evidence type="ECO:0000256" key="1">
    <source>
        <dbReference type="SAM" id="MobiDB-lite"/>
    </source>
</evidence>
<comment type="caution">
    <text evidence="2">The sequence shown here is derived from an EMBL/GenBank/DDBJ whole genome shotgun (WGS) entry which is preliminary data.</text>
</comment>
<feature type="compositionally biased region" description="Basic and acidic residues" evidence="1">
    <location>
        <begin position="52"/>
        <end position="70"/>
    </location>
</feature>
<proteinExistence type="predicted"/>
<dbReference type="Proteomes" id="UP000823928">
    <property type="component" value="Unassembled WGS sequence"/>
</dbReference>
<dbReference type="AlphaFoldDB" id="A0A9D1JMU2"/>
<name>A0A9D1JMU2_9BACT</name>
<accession>A0A9D1JMU2</accession>
<organism evidence="2 3">
    <name type="scientific">Candidatus Scatousia excrementigallinarum</name>
    <dbReference type="NCBI Taxonomy" id="2840935"/>
    <lineage>
        <taxon>Bacteria</taxon>
        <taxon>Candidatus Scatousia</taxon>
    </lineage>
</organism>
<evidence type="ECO:0000313" key="2">
    <source>
        <dbReference type="EMBL" id="HIS36273.1"/>
    </source>
</evidence>